<proteinExistence type="predicted"/>
<dbReference type="EMBL" id="MCFL01000022">
    <property type="protein sequence ID" value="ORZ35545.1"/>
    <property type="molecule type" value="Genomic_DNA"/>
</dbReference>
<dbReference type="AlphaFoldDB" id="A0A1Y2HLU2"/>
<name>A0A1Y2HLU2_9FUNG</name>
<evidence type="ECO:0000313" key="1">
    <source>
        <dbReference type="EMBL" id="ORZ35545.1"/>
    </source>
</evidence>
<protein>
    <submittedName>
        <fullName evidence="1">Uncharacterized protein</fullName>
    </submittedName>
</protein>
<sequence length="407" mass="46335">MTARFLGFSPKDINEQYPRVAQIQSHLSFYLKARVPPLPDIADLPKDWHPFAAGIAPPWPNSESSGMSAAPSMLSARFIDWLFGKKGPFRWDAAERRADSDFDVVAELRKMRKRELDKEAYMSGEDDEFDDESLYALDSDDDDDPDRWQAAPNWRLLPDALLLAHFFIRTTQLDLLERTLVHLQSALPTLATASAPVSVWSFCMLDNRTLLRYSLSELASPSEEPSITYPTFLCLLALFDWSKPALDVILRVFSDSTHMWTVISWIHSSLPAFSCMLDTLDLVTSPPSTSARVLEILDLFHQYDVPIDLEYFKGISPSITSSYRIFYDVLVHYDLPNVPRSLDPCRQSWIGKAMVDWVCKGHIELVDVALEHEYLLDADIVQRLCTFAAERGDWGLVAKLAALEIYY</sequence>
<reference evidence="1 2" key="1">
    <citation type="submission" date="2016-07" db="EMBL/GenBank/DDBJ databases">
        <title>Pervasive Adenine N6-methylation of Active Genes in Fungi.</title>
        <authorList>
            <consortium name="DOE Joint Genome Institute"/>
            <person name="Mondo S.J."/>
            <person name="Dannebaum R.O."/>
            <person name="Kuo R.C."/>
            <person name="Labutti K."/>
            <person name="Haridas S."/>
            <person name="Kuo A."/>
            <person name="Salamov A."/>
            <person name="Ahrendt S.R."/>
            <person name="Lipzen A."/>
            <person name="Sullivan W."/>
            <person name="Andreopoulos W.B."/>
            <person name="Clum A."/>
            <person name="Lindquist E."/>
            <person name="Daum C."/>
            <person name="Ramamoorthy G.K."/>
            <person name="Gryganskyi A."/>
            <person name="Culley D."/>
            <person name="Magnuson J.K."/>
            <person name="James T.Y."/>
            <person name="O'Malley M.A."/>
            <person name="Stajich J.E."/>
            <person name="Spatafora J.W."/>
            <person name="Visel A."/>
            <person name="Grigoriev I.V."/>
        </authorList>
    </citation>
    <scope>NUCLEOTIDE SEQUENCE [LARGE SCALE GENOMIC DNA]</scope>
    <source>
        <strain evidence="1 2">PL171</strain>
    </source>
</reference>
<dbReference type="Proteomes" id="UP000193411">
    <property type="component" value="Unassembled WGS sequence"/>
</dbReference>
<comment type="caution">
    <text evidence="1">The sequence shown here is derived from an EMBL/GenBank/DDBJ whole genome shotgun (WGS) entry which is preliminary data.</text>
</comment>
<organism evidence="1 2">
    <name type="scientific">Catenaria anguillulae PL171</name>
    <dbReference type="NCBI Taxonomy" id="765915"/>
    <lineage>
        <taxon>Eukaryota</taxon>
        <taxon>Fungi</taxon>
        <taxon>Fungi incertae sedis</taxon>
        <taxon>Blastocladiomycota</taxon>
        <taxon>Blastocladiomycetes</taxon>
        <taxon>Blastocladiales</taxon>
        <taxon>Catenariaceae</taxon>
        <taxon>Catenaria</taxon>
    </lineage>
</organism>
<gene>
    <name evidence="1" type="ORF">BCR44DRAFT_40121</name>
</gene>
<accession>A0A1Y2HLU2</accession>
<keyword evidence="2" id="KW-1185">Reference proteome</keyword>
<evidence type="ECO:0000313" key="2">
    <source>
        <dbReference type="Proteomes" id="UP000193411"/>
    </source>
</evidence>